<gene>
    <name evidence="1" type="ORF">TrRE_jg1240</name>
</gene>
<organism evidence="1 2">
    <name type="scientific">Triparma retinervis</name>
    <dbReference type="NCBI Taxonomy" id="2557542"/>
    <lineage>
        <taxon>Eukaryota</taxon>
        <taxon>Sar</taxon>
        <taxon>Stramenopiles</taxon>
        <taxon>Ochrophyta</taxon>
        <taxon>Bolidophyceae</taxon>
        <taxon>Parmales</taxon>
        <taxon>Triparmaceae</taxon>
        <taxon>Triparma</taxon>
    </lineage>
</organism>
<dbReference type="EMBL" id="BRXZ01001103">
    <property type="protein sequence ID" value="GMH62389.1"/>
    <property type="molecule type" value="Genomic_DNA"/>
</dbReference>
<keyword evidence="2" id="KW-1185">Reference proteome</keyword>
<accession>A0A9W7DZI8</accession>
<evidence type="ECO:0000313" key="1">
    <source>
        <dbReference type="EMBL" id="GMH62389.1"/>
    </source>
</evidence>
<reference evidence="1" key="1">
    <citation type="submission" date="2022-07" db="EMBL/GenBank/DDBJ databases">
        <title>Genome analysis of Parmales, a sister group of diatoms, reveals the evolutionary specialization of diatoms from phago-mixotrophs to photoautotrophs.</title>
        <authorList>
            <person name="Ban H."/>
            <person name="Sato S."/>
            <person name="Yoshikawa S."/>
            <person name="Kazumasa Y."/>
            <person name="Nakamura Y."/>
            <person name="Ichinomiya M."/>
            <person name="Saitoh K."/>
            <person name="Sato N."/>
            <person name="Blanc-Mathieu R."/>
            <person name="Endo H."/>
            <person name="Kuwata A."/>
            <person name="Ogata H."/>
        </authorList>
    </citation>
    <scope>NUCLEOTIDE SEQUENCE</scope>
</reference>
<comment type="caution">
    <text evidence="1">The sequence shown here is derived from an EMBL/GenBank/DDBJ whole genome shotgun (WGS) entry which is preliminary data.</text>
</comment>
<sequence length="17" mass="2024">QDGKHVKVVENEENDKR</sequence>
<feature type="non-terminal residue" evidence="1">
    <location>
        <position position="1"/>
    </location>
</feature>
<protein>
    <submittedName>
        <fullName evidence="1">Uncharacterized protein</fullName>
    </submittedName>
</protein>
<dbReference type="Proteomes" id="UP001165082">
    <property type="component" value="Unassembled WGS sequence"/>
</dbReference>
<evidence type="ECO:0000313" key="2">
    <source>
        <dbReference type="Proteomes" id="UP001165082"/>
    </source>
</evidence>
<proteinExistence type="predicted"/>
<dbReference type="AlphaFoldDB" id="A0A9W7DZI8"/>
<name>A0A9W7DZI8_9STRA</name>